<dbReference type="PANTHER" id="PTHR37323:SF1">
    <property type="entry name" value="L-ORNITHINE N(ALPHA)-ACYLTRANSFERASE"/>
    <property type="match status" value="1"/>
</dbReference>
<comment type="function">
    <text evidence="9">Catalyzes the first step in the biosynthesis of ornithine lipids, which are phosphorus-free membrane lipids. Catalyzes the 3-hydroxyacyl-acyl carrier protein-dependent acylation of ornithine to form lyso-ornithine lipid (LOL).</text>
</comment>
<protein>
    <recommendedName>
        <fullName evidence="8">L-ornithine N(alpha)-acyltransferase</fullName>
        <ecNumber evidence="7">2.3.2.30</ecNumber>
    </recommendedName>
</protein>
<evidence type="ECO:0000256" key="1">
    <source>
        <dbReference type="ARBA" id="ARBA00005189"/>
    </source>
</evidence>
<comment type="pathway">
    <text evidence="1">Lipid metabolism.</text>
</comment>
<reference evidence="11 12" key="1">
    <citation type="submission" date="2017-02" db="EMBL/GenBank/DDBJ databases">
        <title>Ketogulonicigenium robustum SPU B003 Genome sequencing and assembly.</title>
        <authorList>
            <person name="Li Y."/>
            <person name="Liu L."/>
            <person name="Wang C."/>
            <person name="Zhang M."/>
            <person name="Zhang T."/>
            <person name="Zhang Y."/>
        </authorList>
    </citation>
    <scope>NUCLEOTIDE SEQUENCE [LARGE SCALE GENOMIC DNA]</scope>
    <source>
        <strain evidence="11 12">SPU_B003</strain>
    </source>
</reference>
<evidence type="ECO:0000256" key="6">
    <source>
        <dbReference type="ARBA" id="ARBA00038095"/>
    </source>
</evidence>
<dbReference type="OrthoDB" id="9787072at2"/>
<dbReference type="EMBL" id="CP019937">
    <property type="protein sequence ID" value="ARO14534.1"/>
    <property type="molecule type" value="Genomic_DNA"/>
</dbReference>
<dbReference type="InterPro" id="IPR016181">
    <property type="entry name" value="Acyl_CoA_acyltransferase"/>
</dbReference>
<sequence>MQVLFNPITSAQYWAGFSEDPALVDAAQALRWASFHAEGGDGRDSDAVDAHCKHLMVVDMTTGQLVGYTRIIVLHDAISLSHSYTGQFYDLLPVMALQGAALELGRFCLAPDCHDPRVVKLIWASLLSIADENGVGRMIGCSSFKGADPQLHVAGLTFLAAHHLGQPHERPGRRAPQIYPYGDALRGAPVDELKARRQLPPLLRSYLQMNGWVSDHAVIDNDLDTIHVFTNVEWRGVPPVRLQGLRQIIARGRTTIGTAALEGA</sequence>
<dbReference type="STRING" id="92947.BVG79_01188"/>
<keyword evidence="4" id="KW-0443">Lipid metabolism</keyword>
<dbReference type="Gene3D" id="3.40.630.30">
    <property type="match status" value="1"/>
</dbReference>
<organism evidence="11 12">
    <name type="scientific">Ketogulonicigenium robustum</name>
    <dbReference type="NCBI Taxonomy" id="92947"/>
    <lineage>
        <taxon>Bacteria</taxon>
        <taxon>Pseudomonadati</taxon>
        <taxon>Pseudomonadota</taxon>
        <taxon>Alphaproteobacteria</taxon>
        <taxon>Rhodobacterales</taxon>
        <taxon>Roseobacteraceae</taxon>
        <taxon>Ketogulonicigenium</taxon>
    </lineage>
</organism>
<gene>
    <name evidence="11" type="ORF">BVG79_01188</name>
</gene>
<keyword evidence="3 11" id="KW-0808">Transferase</keyword>
<dbReference type="GO" id="GO:0043810">
    <property type="term" value="F:ornithine-acyl [acyl carrier protein] N-acyltransferase activity"/>
    <property type="evidence" value="ECO:0007669"/>
    <property type="project" value="UniProtKB-EC"/>
</dbReference>
<evidence type="ECO:0000256" key="8">
    <source>
        <dbReference type="ARBA" id="ARBA00039866"/>
    </source>
</evidence>
<evidence type="ECO:0000256" key="10">
    <source>
        <dbReference type="ARBA" id="ARBA00047785"/>
    </source>
</evidence>
<evidence type="ECO:0000256" key="5">
    <source>
        <dbReference type="ARBA" id="ARBA00023315"/>
    </source>
</evidence>
<comment type="catalytic activity">
    <reaction evidence="10">
        <text>a (3R)-hydroxyacyl-[ACP] + L-ornithine = a lyso-ornithine lipid + holo-[ACP] + H(+)</text>
        <dbReference type="Rhea" id="RHEA:20633"/>
        <dbReference type="Rhea" id="RHEA-COMP:9685"/>
        <dbReference type="Rhea" id="RHEA-COMP:9945"/>
        <dbReference type="ChEBI" id="CHEBI:15378"/>
        <dbReference type="ChEBI" id="CHEBI:46911"/>
        <dbReference type="ChEBI" id="CHEBI:64479"/>
        <dbReference type="ChEBI" id="CHEBI:78827"/>
        <dbReference type="ChEBI" id="CHEBI:138482"/>
        <dbReference type="EC" id="2.3.2.30"/>
    </reaction>
    <physiologicalReaction direction="left-to-right" evidence="10">
        <dbReference type="Rhea" id="RHEA:20634"/>
    </physiologicalReaction>
</comment>
<evidence type="ECO:0000313" key="11">
    <source>
        <dbReference type="EMBL" id="ARO14534.1"/>
    </source>
</evidence>
<dbReference type="Pfam" id="PF13444">
    <property type="entry name" value="Acetyltransf_5"/>
    <property type="match status" value="1"/>
</dbReference>
<name>A0A1W6NZA6_9RHOB</name>
<keyword evidence="12" id="KW-1185">Reference proteome</keyword>
<comment type="similarity">
    <text evidence="6">Belongs to the acetyltransferase family. OlsB subfamily.</text>
</comment>
<evidence type="ECO:0000313" key="12">
    <source>
        <dbReference type="Proteomes" id="UP000242447"/>
    </source>
</evidence>
<keyword evidence="5 11" id="KW-0012">Acyltransferase</keyword>
<dbReference type="SUPFAM" id="SSF55729">
    <property type="entry name" value="Acyl-CoA N-acyltransferases (Nat)"/>
    <property type="match status" value="1"/>
</dbReference>
<dbReference type="GO" id="GO:0006629">
    <property type="term" value="P:lipid metabolic process"/>
    <property type="evidence" value="ECO:0007669"/>
    <property type="project" value="UniProtKB-KW"/>
</dbReference>
<proteinExistence type="inferred from homology"/>
<evidence type="ECO:0000256" key="3">
    <source>
        <dbReference type="ARBA" id="ARBA00022679"/>
    </source>
</evidence>
<dbReference type="RefSeq" id="WP_085786072.1">
    <property type="nucleotide sequence ID" value="NZ_CP019937.1"/>
</dbReference>
<evidence type="ECO:0000256" key="4">
    <source>
        <dbReference type="ARBA" id="ARBA00023098"/>
    </source>
</evidence>
<keyword evidence="2" id="KW-0444">Lipid biosynthesis</keyword>
<dbReference type="Proteomes" id="UP000242447">
    <property type="component" value="Chromosome"/>
</dbReference>
<dbReference type="KEGG" id="kro:BVG79_01188"/>
<evidence type="ECO:0000256" key="9">
    <source>
        <dbReference type="ARBA" id="ARBA00045724"/>
    </source>
</evidence>
<accession>A0A1W6NZA6</accession>
<evidence type="ECO:0000256" key="2">
    <source>
        <dbReference type="ARBA" id="ARBA00022516"/>
    </source>
</evidence>
<evidence type="ECO:0000256" key="7">
    <source>
        <dbReference type="ARBA" id="ARBA00039058"/>
    </source>
</evidence>
<dbReference type="AlphaFoldDB" id="A0A1W6NZA6"/>
<dbReference type="PANTHER" id="PTHR37323">
    <property type="entry name" value="GCN5-RELATED N-ACETYLTRANSFERASE"/>
    <property type="match status" value="1"/>
</dbReference>
<dbReference type="EC" id="2.3.2.30" evidence="7"/>
<dbReference type="InterPro" id="IPR052351">
    <property type="entry name" value="Ornithine_N-alpha-AT"/>
</dbReference>